<dbReference type="EMBL" id="MU152233">
    <property type="protein sequence ID" value="KAF9440833.1"/>
    <property type="molecule type" value="Genomic_DNA"/>
</dbReference>
<evidence type="ECO:0000313" key="1">
    <source>
        <dbReference type="EMBL" id="KAF9440833.1"/>
    </source>
</evidence>
<organism evidence="1 2">
    <name type="scientific">Macrolepiota fuliginosa MF-IS2</name>
    <dbReference type="NCBI Taxonomy" id="1400762"/>
    <lineage>
        <taxon>Eukaryota</taxon>
        <taxon>Fungi</taxon>
        <taxon>Dikarya</taxon>
        <taxon>Basidiomycota</taxon>
        <taxon>Agaricomycotina</taxon>
        <taxon>Agaricomycetes</taxon>
        <taxon>Agaricomycetidae</taxon>
        <taxon>Agaricales</taxon>
        <taxon>Agaricineae</taxon>
        <taxon>Agaricaceae</taxon>
        <taxon>Macrolepiota</taxon>
    </lineage>
</organism>
<gene>
    <name evidence="1" type="ORF">P691DRAFT_781268</name>
</gene>
<accession>A0A9P5WXS2</accession>
<comment type="caution">
    <text evidence="1">The sequence shown here is derived from an EMBL/GenBank/DDBJ whole genome shotgun (WGS) entry which is preliminary data.</text>
</comment>
<proteinExistence type="predicted"/>
<keyword evidence="2" id="KW-1185">Reference proteome</keyword>
<dbReference type="AlphaFoldDB" id="A0A9P5WXS2"/>
<evidence type="ECO:0000313" key="2">
    <source>
        <dbReference type="Proteomes" id="UP000807342"/>
    </source>
</evidence>
<sequence length="159" mass="17351">MRKQQELIWADLGGVEGRFANPKVLLIYPPISYAQIKAGHGSVNMEMGMDRCMPIYGYSMLDDWDYSKFCGTPLPLNHTNMIDLGIVQGSNLHVANMLPAHNMGVVIYSYGTPACTQNPYPTITPTTGTPTTQTPHTTAVTGLAMQLQDIIMTCAGLTQ</sequence>
<reference evidence="1" key="1">
    <citation type="submission" date="2020-11" db="EMBL/GenBank/DDBJ databases">
        <authorList>
            <consortium name="DOE Joint Genome Institute"/>
            <person name="Ahrendt S."/>
            <person name="Riley R."/>
            <person name="Andreopoulos W."/>
            <person name="Labutti K."/>
            <person name="Pangilinan J."/>
            <person name="Ruiz-Duenas F.J."/>
            <person name="Barrasa J.M."/>
            <person name="Sanchez-Garcia M."/>
            <person name="Camarero S."/>
            <person name="Miyauchi S."/>
            <person name="Serrano A."/>
            <person name="Linde D."/>
            <person name="Babiker R."/>
            <person name="Drula E."/>
            <person name="Ayuso-Fernandez I."/>
            <person name="Pacheco R."/>
            <person name="Padilla G."/>
            <person name="Ferreira P."/>
            <person name="Barriuso J."/>
            <person name="Kellner H."/>
            <person name="Castanera R."/>
            <person name="Alfaro M."/>
            <person name="Ramirez L."/>
            <person name="Pisabarro A.G."/>
            <person name="Kuo A."/>
            <person name="Tritt A."/>
            <person name="Lipzen A."/>
            <person name="He G."/>
            <person name="Yan M."/>
            <person name="Ng V."/>
            <person name="Cullen D."/>
            <person name="Martin F."/>
            <person name="Rosso M.-N."/>
            <person name="Henrissat B."/>
            <person name="Hibbett D."/>
            <person name="Martinez A.T."/>
            <person name="Grigoriev I.V."/>
        </authorList>
    </citation>
    <scope>NUCLEOTIDE SEQUENCE</scope>
    <source>
        <strain evidence="1">MF-IS2</strain>
    </source>
</reference>
<dbReference type="Proteomes" id="UP000807342">
    <property type="component" value="Unassembled WGS sequence"/>
</dbReference>
<protein>
    <submittedName>
        <fullName evidence="1">Uncharacterized protein</fullName>
    </submittedName>
</protein>
<name>A0A9P5WXS2_9AGAR</name>